<proteinExistence type="predicted"/>
<keyword evidence="4" id="KW-1185">Reference proteome</keyword>
<reference evidence="3" key="1">
    <citation type="journal article" date="2017" name="Plant J.">
        <title>The pomegranate (Punica granatum L.) genome and the genomics of punicalagin biosynthesis.</title>
        <authorList>
            <person name="Qin G."/>
            <person name="Xu C."/>
            <person name="Ming R."/>
            <person name="Tang H."/>
            <person name="Guyot R."/>
            <person name="Kramer E.M."/>
            <person name="Hu Y."/>
            <person name="Yi X."/>
            <person name="Qi Y."/>
            <person name="Xu X."/>
            <person name="Gao Z."/>
            <person name="Pan H."/>
            <person name="Jian J."/>
            <person name="Tian Y."/>
            <person name="Yue Z."/>
            <person name="Xu Y."/>
        </authorList>
    </citation>
    <scope>NUCLEOTIDE SEQUENCE [LARGE SCALE GENOMIC DNA]</scope>
    <source>
        <strain evidence="3">cv. Dabenzi</strain>
    </source>
</reference>
<dbReference type="EMBL" id="PGOL01000099">
    <property type="protein sequence ID" value="PKI77245.1"/>
    <property type="molecule type" value="Genomic_DNA"/>
</dbReference>
<evidence type="ECO:0000313" key="2">
    <source>
        <dbReference type="EMBL" id="PKI77245.1"/>
    </source>
</evidence>
<accession>A0A218WWP6</accession>
<evidence type="ECO:0000313" key="4">
    <source>
        <dbReference type="Proteomes" id="UP000233551"/>
    </source>
</evidence>
<dbReference type="AlphaFoldDB" id="A0A218WWP6"/>
<comment type="caution">
    <text evidence="1">The sequence shown here is derived from an EMBL/GenBank/DDBJ whole genome shotgun (WGS) entry which is preliminary data.</text>
</comment>
<evidence type="ECO:0000313" key="1">
    <source>
        <dbReference type="EMBL" id="OWM76750.1"/>
    </source>
</evidence>
<evidence type="ECO:0000313" key="3">
    <source>
        <dbReference type="Proteomes" id="UP000197138"/>
    </source>
</evidence>
<dbReference type="Proteomes" id="UP000233551">
    <property type="component" value="Unassembled WGS sequence"/>
</dbReference>
<dbReference type="Proteomes" id="UP000197138">
    <property type="component" value="Unassembled WGS sequence"/>
</dbReference>
<sequence length="157" mass="17410">MPMLMPTPTPTPMPTSTPMPKSMPMPMSMSMTVSSTKSMSVMPVAVMMSPRMSMGTVHELPLKNIPSSVPEVMTVPAVAPQAKMLAEPYTMTPAVHMTHTSTTPYMSFAMGKVLVMLMVMVVSLMRHPHRLSPDLRDVYTAMFSERKRKDGTRTIDY</sequence>
<reference evidence="1" key="2">
    <citation type="submission" date="2017-06" db="EMBL/GenBank/DDBJ databases">
        <title>The pomegranate genome and the genomics of punicalagin biosynthesis.</title>
        <authorList>
            <person name="Xu C."/>
        </authorList>
    </citation>
    <scope>NUCLEOTIDE SEQUENCE [LARGE SCALE GENOMIC DNA]</scope>
    <source>
        <tissue evidence="1">Fresh leaf</tissue>
    </source>
</reference>
<name>A0A218WWP6_PUNGR</name>
<organism evidence="1 3">
    <name type="scientific">Punica granatum</name>
    <name type="common">Pomegranate</name>
    <dbReference type="NCBI Taxonomy" id="22663"/>
    <lineage>
        <taxon>Eukaryota</taxon>
        <taxon>Viridiplantae</taxon>
        <taxon>Streptophyta</taxon>
        <taxon>Embryophyta</taxon>
        <taxon>Tracheophyta</taxon>
        <taxon>Spermatophyta</taxon>
        <taxon>Magnoliopsida</taxon>
        <taxon>eudicotyledons</taxon>
        <taxon>Gunneridae</taxon>
        <taxon>Pentapetalae</taxon>
        <taxon>rosids</taxon>
        <taxon>malvids</taxon>
        <taxon>Myrtales</taxon>
        <taxon>Lythraceae</taxon>
        <taxon>Punica</taxon>
    </lineage>
</organism>
<protein>
    <submittedName>
        <fullName evidence="1">Uncharacterized protein</fullName>
    </submittedName>
</protein>
<gene>
    <name evidence="1" type="ORF">CDL15_Pgr004962</name>
    <name evidence="2" type="ORF">CRG98_002366</name>
</gene>
<dbReference type="EMBL" id="MTKT01003016">
    <property type="protein sequence ID" value="OWM76750.1"/>
    <property type="molecule type" value="Genomic_DNA"/>
</dbReference>
<reference evidence="2 4" key="3">
    <citation type="submission" date="2017-11" db="EMBL/GenBank/DDBJ databases">
        <title>De-novo sequencing of pomegranate (Punica granatum L.) genome.</title>
        <authorList>
            <person name="Akparov Z."/>
            <person name="Amiraslanov A."/>
            <person name="Hajiyeva S."/>
            <person name="Abbasov M."/>
            <person name="Kaur K."/>
            <person name="Hamwieh A."/>
            <person name="Solovyev V."/>
            <person name="Salamov A."/>
            <person name="Braich B."/>
            <person name="Kosarev P."/>
            <person name="Mahmoud A."/>
            <person name="Hajiyev E."/>
            <person name="Babayeva S."/>
            <person name="Izzatullayeva V."/>
            <person name="Mammadov A."/>
            <person name="Mammadov A."/>
            <person name="Sharifova S."/>
            <person name="Ojaghi J."/>
            <person name="Eynullazada K."/>
            <person name="Bayramov B."/>
            <person name="Abdulazimova A."/>
            <person name="Shahmuradov I."/>
        </authorList>
    </citation>
    <scope>NUCLEOTIDE SEQUENCE [LARGE SCALE GENOMIC DNA]</scope>
    <source>
        <strain evidence="2">AG2017</strain>
        <strain evidence="4">cv. AG2017</strain>
        <tissue evidence="2">Leaf</tissue>
    </source>
</reference>